<keyword evidence="2" id="KW-1185">Reference proteome</keyword>
<proteinExistence type="predicted"/>
<gene>
    <name evidence="1" type="ORF">JZO67_001368</name>
</gene>
<organism evidence="1 2">
    <name type="scientific">Candidatus Enterococcus ferrettii</name>
    <dbReference type="NCBI Taxonomy" id="2815324"/>
    <lineage>
        <taxon>Bacteria</taxon>
        <taxon>Bacillati</taxon>
        <taxon>Bacillota</taxon>
        <taxon>Bacilli</taxon>
        <taxon>Lactobacillales</taxon>
        <taxon>Enterococcaceae</taxon>
        <taxon>Enterococcus</taxon>
    </lineage>
</organism>
<name>A0ABV0EPW7_9ENTE</name>
<dbReference type="Pfam" id="PF12784">
    <property type="entry name" value="PDDEXK_2"/>
    <property type="match status" value="1"/>
</dbReference>
<reference evidence="1 2" key="1">
    <citation type="submission" date="2024-02" db="EMBL/GenBank/DDBJ databases">
        <title>The Genome Sequence of Enterococcus sp. DIV0159.</title>
        <authorList>
            <person name="Earl A."/>
            <person name="Manson A."/>
            <person name="Gilmore M."/>
            <person name="Sanders J."/>
            <person name="Shea T."/>
            <person name="Howe W."/>
            <person name="Livny J."/>
            <person name="Cuomo C."/>
            <person name="Neafsey D."/>
            <person name="Birren B."/>
        </authorList>
    </citation>
    <scope>NUCLEOTIDE SEQUENCE [LARGE SCALE GENOMIC DNA]</scope>
    <source>
        <strain evidence="1 2">665A</strain>
    </source>
</reference>
<comment type="caution">
    <text evidence="1">The sequence shown here is derived from an EMBL/GenBank/DDBJ whole genome shotgun (WGS) entry which is preliminary data.</text>
</comment>
<evidence type="ECO:0000313" key="1">
    <source>
        <dbReference type="EMBL" id="MEO1769417.1"/>
    </source>
</evidence>
<evidence type="ECO:0000313" key="2">
    <source>
        <dbReference type="Proteomes" id="UP000664357"/>
    </source>
</evidence>
<dbReference type="Proteomes" id="UP000664357">
    <property type="component" value="Unassembled WGS sequence"/>
</dbReference>
<sequence>MPNYLPTNDLLFRKLFTSKDTNHILKAFVRDVLGEEFETLTPRDTYHIDSYKQSLEDENKLKYTEVDVLAASNDGTQVTIEMQVRSHDFFRERAVFYLSAAYASPYGDEDAEAYEDDNQFSTLHAAYGINIIDFHMFPKDEDALQNISYHNDKTRKPFLGSQGQKIHRICFLSLKNKNIEQDSPAYHWQQFFKTGQVAEQAPQYLKDAQNKVNYYSLNEEEKQMIMRVDKGRAIRNAELSTARREGLEEGRNEGKSENKVETAINFLKMGLTPEQVAQGTCLSIEQVKELERQLE</sequence>
<evidence type="ECO:0008006" key="3">
    <source>
        <dbReference type="Google" id="ProtNLM"/>
    </source>
</evidence>
<dbReference type="PANTHER" id="PTHR41317">
    <property type="entry name" value="PD-(D_E)XK NUCLEASE FAMILY TRANSPOSASE"/>
    <property type="match status" value="1"/>
</dbReference>
<dbReference type="EMBL" id="JAFREL020000001">
    <property type="protein sequence ID" value="MEO1769417.1"/>
    <property type="molecule type" value="Genomic_DNA"/>
</dbReference>
<dbReference type="NCBIfam" id="TIGR01784">
    <property type="entry name" value="T_den_put_tspse"/>
    <property type="match status" value="1"/>
</dbReference>
<dbReference type="PANTHER" id="PTHR41317:SF1">
    <property type="entry name" value="PD-(D_E)XK NUCLEASE FAMILY TRANSPOSASE"/>
    <property type="match status" value="1"/>
</dbReference>
<protein>
    <recommendedName>
        <fullName evidence="3">Rpn family recombination-promoting nuclease/putative transposase</fullName>
    </recommendedName>
</protein>
<accession>A0ABV0EPW7</accession>
<dbReference type="RefSeq" id="WP_207702414.1">
    <property type="nucleotide sequence ID" value="NZ_JAFREL020000001.1"/>
</dbReference>
<dbReference type="InterPro" id="IPR010106">
    <property type="entry name" value="RpnA"/>
</dbReference>